<evidence type="ECO:0000313" key="2">
    <source>
        <dbReference type="EMBL" id="RMX58446.1"/>
    </source>
</evidence>
<comment type="caution">
    <text evidence="2">The sequence shown here is derived from an EMBL/GenBank/DDBJ whole genome shotgun (WGS) entry which is preliminary data.</text>
</comment>
<organism evidence="2 3">
    <name type="scientific">Pocillopora damicornis</name>
    <name type="common">Cauliflower coral</name>
    <name type="synonym">Millepora damicornis</name>
    <dbReference type="NCBI Taxonomy" id="46731"/>
    <lineage>
        <taxon>Eukaryota</taxon>
        <taxon>Metazoa</taxon>
        <taxon>Cnidaria</taxon>
        <taxon>Anthozoa</taxon>
        <taxon>Hexacorallia</taxon>
        <taxon>Scleractinia</taxon>
        <taxon>Astrocoeniina</taxon>
        <taxon>Pocilloporidae</taxon>
        <taxon>Pocillopora</taxon>
    </lineage>
</organism>
<proteinExistence type="predicted"/>
<feature type="region of interest" description="Disordered" evidence="1">
    <location>
        <begin position="106"/>
        <end position="133"/>
    </location>
</feature>
<protein>
    <submittedName>
        <fullName evidence="2">Uncharacterized protein</fullName>
    </submittedName>
</protein>
<keyword evidence="3" id="KW-1185">Reference proteome</keyword>
<name>A0A3M6UXN4_POCDA</name>
<dbReference type="EMBL" id="RCHS01000514">
    <property type="protein sequence ID" value="RMX58446.1"/>
    <property type="molecule type" value="Genomic_DNA"/>
</dbReference>
<reference evidence="2 3" key="1">
    <citation type="journal article" date="2018" name="Sci. Rep.">
        <title>Comparative analysis of the Pocillopora damicornis genome highlights role of immune system in coral evolution.</title>
        <authorList>
            <person name="Cunning R."/>
            <person name="Bay R.A."/>
            <person name="Gillette P."/>
            <person name="Baker A.C."/>
            <person name="Traylor-Knowles N."/>
        </authorList>
    </citation>
    <scope>NUCLEOTIDE SEQUENCE [LARGE SCALE GENOMIC DNA]</scope>
    <source>
        <strain evidence="2">RSMAS</strain>
        <tissue evidence="2">Whole animal</tissue>
    </source>
</reference>
<evidence type="ECO:0000313" key="3">
    <source>
        <dbReference type="Proteomes" id="UP000275408"/>
    </source>
</evidence>
<gene>
    <name evidence="2" type="ORF">pdam_00022999</name>
</gene>
<dbReference type="AlphaFoldDB" id="A0A3M6UXN4"/>
<evidence type="ECO:0000256" key="1">
    <source>
        <dbReference type="SAM" id="MobiDB-lite"/>
    </source>
</evidence>
<accession>A0A3M6UXN4</accession>
<dbReference type="Gene3D" id="1.20.5.320">
    <property type="entry name" value="6-Phosphogluconate Dehydrogenase, domain 3"/>
    <property type="match status" value="1"/>
</dbReference>
<dbReference type="Proteomes" id="UP000275408">
    <property type="component" value="Unassembled WGS sequence"/>
</dbReference>
<sequence>MLPTSQIKKLAEAMRIGSPLVIKSTTKQSGRFFGTLLASIDVPLLLKALPSNGIQAYSRYQLPPPKSDGSGMQVRTYNESLVPHRPPPFVGSWSKRGEKHICVRCRKGDKGDTGAQGPKDDEGDTGPQGPSGSGYSADFSTVLLLLDGTQIMTAKILPVTFLYYEAVSKLMFDVHNQGAPINILKLFTKTSHIHTYKTRSSKSQLFSTKYSRLNLQKKAFSRVGVKIWNKIPKEFKTLSKQSFNKQIKTSLFQILDNEDSYLDVEKISSKLKDCIIKTN</sequence>